<feature type="domain" description="AMP-dependent synthetase/ligase" evidence="1">
    <location>
        <begin position="157"/>
        <end position="543"/>
    </location>
</feature>
<dbReference type="Pfam" id="PF00501">
    <property type="entry name" value="AMP-binding"/>
    <property type="match status" value="1"/>
</dbReference>
<dbReference type="EMBL" id="VCAU01000020">
    <property type="protein sequence ID" value="KAF9891263.1"/>
    <property type="molecule type" value="Genomic_DNA"/>
</dbReference>
<dbReference type="InterPro" id="IPR000873">
    <property type="entry name" value="AMP-dep_synth/lig_dom"/>
</dbReference>
<evidence type="ECO:0000259" key="1">
    <source>
        <dbReference type="Pfam" id="PF00501"/>
    </source>
</evidence>
<comment type="caution">
    <text evidence="2">The sequence shown here is derived from an EMBL/GenBank/DDBJ whole genome shotgun (WGS) entry which is preliminary data.</text>
</comment>
<dbReference type="GO" id="GO:0004467">
    <property type="term" value="F:long-chain fatty acid-CoA ligase activity"/>
    <property type="evidence" value="ECO:0007669"/>
    <property type="project" value="TreeGrafter"/>
</dbReference>
<evidence type="ECO:0000313" key="2">
    <source>
        <dbReference type="EMBL" id="KAF9891263.1"/>
    </source>
</evidence>
<keyword evidence="3" id="KW-1185">Reference proteome</keyword>
<sequence>MASGNSILVQLDNLVAEVFADWSTSTTIIAGALVSFLVFLFVNSKDPDIHPFLLARQSTAFFVRQPGETAGYRSLETPHGFPLRAGLNVKEPGAPKWTSGRKGDLRDIWKTAVRGPVGDDGQSTGKAGKIYTVLGRKAIEHQLDQITQEMNVIGKQLQSFKAKTVAVCLTDSVEHLATIFAGAFYGFRTIIIPHNLEPNALSTLLKKSEADVLIAEAGALDLSLVAKSNDQLSHVIWVAKLGSRHMDWNDVPADVQGRLGVSVWHELVDEKQDLEGLEVPSWEPNTPTPSVTTVWQSASGERELIEYQPENLVSAVAGLIYSMPRNQRFGSSDLVLSIDSLSRSYPLCQIMSALFQNASVALNSVAGEGVDFALATVGVSPTVIISSSSTMANYHEKFMKPHSGVLSSLARWVHSRKLDAGCMPSHGLLSQVASIGPTAELSLDKLRLLCVSHRFDADPKGRLTSAQLTDLRIFTGARVVYALTGPRVAGAISQTNVFDYRRLSGPSHFGPPLSSVEVLLTGVSESNELEGQLTVSGPAVVSGKTSLPVQARITDSNTLDLC</sequence>
<organism evidence="2 3">
    <name type="scientific">Aspergillus nanangensis</name>
    <dbReference type="NCBI Taxonomy" id="2582783"/>
    <lineage>
        <taxon>Eukaryota</taxon>
        <taxon>Fungi</taxon>
        <taxon>Dikarya</taxon>
        <taxon>Ascomycota</taxon>
        <taxon>Pezizomycotina</taxon>
        <taxon>Eurotiomycetes</taxon>
        <taxon>Eurotiomycetidae</taxon>
        <taxon>Eurotiales</taxon>
        <taxon>Aspergillaceae</taxon>
        <taxon>Aspergillus</taxon>
        <taxon>Aspergillus subgen. Circumdati</taxon>
    </lineage>
</organism>
<gene>
    <name evidence="2" type="ORF">FE257_004827</name>
</gene>
<dbReference type="PANTHER" id="PTHR43272:SF11">
    <property type="entry name" value="AMP-DEPENDENT SYNTHETASE_LIGASE DOMAIN-CONTAINING PROTEIN"/>
    <property type="match status" value="1"/>
</dbReference>
<reference evidence="2" key="2">
    <citation type="submission" date="2020-02" db="EMBL/GenBank/DDBJ databases">
        <authorList>
            <person name="Gilchrist C.L.M."/>
            <person name="Chooi Y.-H."/>
        </authorList>
    </citation>
    <scope>NUCLEOTIDE SEQUENCE</scope>
    <source>
        <strain evidence="2">MST-FP2251</strain>
    </source>
</reference>
<reference evidence="2" key="1">
    <citation type="journal article" date="2019" name="Beilstein J. Org. Chem.">
        <title>Nanangenines: drimane sesquiterpenoids as the dominant metabolite cohort of a novel Australian fungus, Aspergillus nanangensis.</title>
        <authorList>
            <person name="Lacey H.J."/>
            <person name="Gilchrist C.L.M."/>
            <person name="Crombie A."/>
            <person name="Kalaitzis J.A."/>
            <person name="Vuong D."/>
            <person name="Rutledge P.J."/>
            <person name="Turner P."/>
            <person name="Pitt J.I."/>
            <person name="Lacey E."/>
            <person name="Chooi Y.H."/>
            <person name="Piggott A.M."/>
        </authorList>
    </citation>
    <scope>NUCLEOTIDE SEQUENCE</scope>
    <source>
        <strain evidence="2">MST-FP2251</strain>
    </source>
</reference>
<dbReference type="Proteomes" id="UP001194746">
    <property type="component" value="Unassembled WGS sequence"/>
</dbReference>
<accession>A0AAD4CRT8</accession>
<dbReference type="AlphaFoldDB" id="A0AAD4CRT8"/>
<dbReference type="GO" id="GO:0005783">
    <property type="term" value="C:endoplasmic reticulum"/>
    <property type="evidence" value="ECO:0007669"/>
    <property type="project" value="TreeGrafter"/>
</dbReference>
<protein>
    <recommendedName>
        <fullName evidence="1">AMP-dependent synthetase/ligase domain-containing protein</fullName>
    </recommendedName>
</protein>
<dbReference type="Gene3D" id="3.40.50.12780">
    <property type="entry name" value="N-terminal domain of ligase-like"/>
    <property type="match status" value="1"/>
</dbReference>
<dbReference type="PANTHER" id="PTHR43272">
    <property type="entry name" value="LONG-CHAIN-FATTY-ACID--COA LIGASE"/>
    <property type="match status" value="1"/>
</dbReference>
<evidence type="ECO:0000313" key="3">
    <source>
        <dbReference type="Proteomes" id="UP001194746"/>
    </source>
</evidence>
<dbReference type="InterPro" id="IPR042099">
    <property type="entry name" value="ANL_N_sf"/>
</dbReference>
<dbReference type="SUPFAM" id="SSF56801">
    <property type="entry name" value="Acetyl-CoA synthetase-like"/>
    <property type="match status" value="1"/>
</dbReference>
<dbReference type="GO" id="GO:0016020">
    <property type="term" value="C:membrane"/>
    <property type="evidence" value="ECO:0007669"/>
    <property type="project" value="TreeGrafter"/>
</dbReference>
<name>A0AAD4CRT8_ASPNN</name>
<proteinExistence type="predicted"/>